<comment type="subcellular location">
    <subcellularLocation>
        <location evidence="1">Secreted</location>
    </subcellularLocation>
</comment>
<accession>A0A674IM81</accession>
<proteinExistence type="predicted"/>
<evidence type="ECO:0000256" key="7">
    <source>
        <dbReference type="PROSITE-ProRule" id="PRU01011"/>
    </source>
</evidence>
<dbReference type="AlphaFoldDB" id="A0A674IM81"/>
<dbReference type="SMART" id="SM00201">
    <property type="entry name" value="SO"/>
    <property type="match status" value="2"/>
</dbReference>
<keyword evidence="2" id="KW-0964">Secreted</keyword>
<dbReference type="InterPro" id="IPR020436">
    <property type="entry name" value="SMB_chordata"/>
</dbReference>
<evidence type="ECO:0000256" key="4">
    <source>
        <dbReference type="ARBA" id="ARBA00022737"/>
    </source>
</evidence>
<dbReference type="GO" id="GO:0005615">
    <property type="term" value="C:extracellular space"/>
    <property type="evidence" value="ECO:0007669"/>
    <property type="project" value="TreeGrafter"/>
</dbReference>
<dbReference type="Pfam" id="PF00045">
    <property type="entry name" value="Hemopexin"/>
    <property type="match status" value="1"/>
</dbReference>
<dbReference type="GO" id="GO:0006955">
    <property type="term" value="P:immune response"/>
    <property type="evidence" value="ECO:0007669"/>
    <property type="project" value="InterPro"/>
</dbReference>
<dbReference type="SUPFAM" id="SSF50923">
    <property type="entry name" value="Hemopexin-like domain"/>
    <property type="match status" value="1"/>
</dbReference>
<feature type="chain" id="PRO_5025577453" description="SMB domain-containing protein" evidence="8">
    <location>
        <begin position="28"/>
        <end position="432"/>
    </location>
</feature>
<dbReference type="Pfam" id="PF01033">
    <property type="entry name" value="Somatomedin_B"/>
    <property type="match status" value="2"/>
</dbReference>
<evidence type="ECO:0000313" key="10">
    <source>
        <dbReference type="Ensembl" id="ENSTMTP00000009253.1"/>
    </source>
</evidence>
<evidence type="ECO:0000256" key="6">
    <source>
        <dbReference type="ARBA" id="ARBA00023180"/>
    </source>
</evidence>
<reference evidence="10" key="1">
    <citation type="submission" date="2025-08" db="UniProtKB">
        <authorList>
            <consortium name="Ensembl"/>
        </authorList>
    </citation>
    <scope>IDENTIFICATION</scope>
</reference>
<dbReference type="PRINTS" id="PR00022">
    <property type="entry name" value="SOMATOMEDINB"/>
</dbReference>
<dbReference type="InterPro" id="IPR036375">
    <property type="entry name" value="Hemopexin-like_dom_sf"/>
</dbReference>
<dbReference type="Ensembl" id="ENSTMTT00000009566.1">
    <property type="protein sequence ID" value="ENSTMTP00000009253.1"/>
    <property type="gene ID" value="ENSTMTG00000006645.1"/>
</dbReference>
<evidence type="ECO:0000256" key="2">
    <source>
        <dbReference type="ARBA" id="ARBA00022525"/>
    </source>
</evidence>
<feature type="domain" description="SMB" evidence="9">
    <location>
        <begin position="63"/>
        <end position="105"/>
    </location>
</feature>
<dbReference type="SMART" id="SM00120">
    <property type="entry name" value="HX"/>
    <property type="match status" value="2"/>
</dbReference>
<dbReference type="PANTHER" id="PTHR22917">
    <property type="entry name" value="HEMOPEXIN DOMAIN-CONTAINING PROTEIN"/>
    <property type="match status" value="1"/>
</dbReference>
<keyword evidence="6" id="KW-0325">Glycoprotein</keyword>
<evidence type="ECO:0000313" key="11">
    <source>
        <dbReference type="Proteomes" id="UP000472274"/>
    </source>
</evidence>
<dbReference type="InterPro" id="IPR001212">
    <property type="entry name" value="Somatomedin_B_dom"/>
</dbReference>
<name>A0A674IM81_9SAUR</name>
<dbReference type="InterPro" id="IPR000585">
    <property type="entry name" value="Hemopexin-like_dom"/>
</dbReference>
<dbReference type="Gene3D" id="2.110.10.10">
    <property type="entry name" value="Hemopexin-like domain"/>
    <property type="match status" value="1"/>
</dbReference>
<dbReference type="PROSITE" id="PS51642">
    <property type="entry name" value="HEMOPEXIN_2"/>
    <property type="match status" value="1"/>
</dbReference>
<evidence type="ECO:0000256" key="3">
    <source>
        <dbReference type="ARBA" id="ARBA00022729"/>
    </source>
</evidence>
<protein>
    <recommendedName>
        <fullName evidence="9">SMB domain-containing protein</fullName>
    </recommendedName>
</protein>
<sequence>MDWAHCFFSPLKDFICLYCMILDLSSCAGRCGEGYSRDAPCHCDYSCLHYMECCHDYKRFCTEELSCKGRCFETFVRGRECDCDADCEKFGKCCPDYQKHCEEVDIKVKQNLKKRTPSPPQNPISEKCSTGLFYLTISRHFKLFFELQHNLNKKLYTNYFVPDEQDKNLCNGKPADGIVALPNGTLAVFRGHYYWLLDSARQPTVSPRKITEGWGIPSPIDTVFSRCNCDGKTFFFKGSQYWRFTNDAKDVGYPKQIAKGFAGLSGKIVAVLSVAQHNKRPESVYFFKRGGSVQHYIYNQEPAKKCKKKVYVRYPAYTPRAVIKRKRFERAIRSAIVYRTPVMYHTLRINHNPSGILHHEVKINSYWRGFPKVVHSAISIPNYQRPDGYDYFVFSKDQYYNVNVASRIARSVTSQTGQTVSKDWYKCPKDDL</sequence>
<feature type="signal peptide" evidence="8">
    <location>
        <begin position="1"/>
        <end position="27"/>
    </location>
</feature>
<dbReference type="Proteomes" id="UP000472274">
    <property type="component" value="Unplaced"/>
</dbReference>
<dbReference type="PROSITE" id="PS50958">
    <property type="entry name" value="SMB_2"/>
    <property type="match status" value="2"/>
</dbReference>
<dbReference type="Gene3D" id="4.10.410.20">
    <property type="match status" value="2"/>
</dbReference>
<dbReference type="PANTHER" id="PTHR22917:SF1">
    <property type="entry name" value="PROTEOGLYCAN 4"/>
    <property type="match status" value="1"/>
</dbReference>
<organism evidence="10 11">
    <name type="scientific">Terrapene triunguis</name>
    <name type="common">Three-toed box turtle</name>
    <dbReference type="NCBI Taxonomy" id="2587831"/>
    <lineage>
        <taxon>Eukaryota</taxon>
        <taxon>Metazoa</taxon>
        <taxon>Chordata</taxon>
        <taxon>Craniata</taxon>
        <taxon>Vertebrata</taxon>
        <taxon>Euteleostomi</taxon>
        <taxon>Archelosauria</taxon>
        <taxon>Testudinata</taxon>
        <taxon>Testudines</taxon>
        <taxon>Cryptodira</taxon>
        <taxon>Durocryptodira</taxon>
        <taxon>Testudinoidea</taxon>
        <taxon>Emydidae</taxon>
        <taxon>Terrapene</taxon>
    </lineage>
</organism>
<dbReference type="GeneTree" id="ENSGT00530000063751"/>
<gene>
    <name evidence="10" type="primary">LOC112103402</name>
</gene>
<dbReference type="CDD" id="cd00094">
    <property type="entry name" value="HX"/>
    <property type="match status" value="1"/>
</dbReference>
<dbReference type="SUPFAM" id="SSF90188">
    <property type="entry name" value="Somatomedin B domain"/>
    <property type="match status" value="2"/>
</dbReference>
<dbReference type="InterPro" id="IPR018487">
    <property type="entry name" value="Hemopexin-like_repeat"/>
</dbReference>
<feature type="domain" description="SMB" evidence="9">
    <location>
        <begin position="23"/>
        <end position="62"/>
    </location>
</feature>
<evidence type="ECO:0000256" key="5">
    <source>
        <dbReference type="ARBA" id="ARBA00023157"/>
    </source>
</evidence>
<dbReference type="PROSITE" id="PS00024">
    <property type="entry name" value="HEMOPEXIN"/>
    <property type="match status" value="1"/>
</dbReference>
<keyword evidence="11" id="KW-1185">Reference proteome</keyword>
<keyword evidence="4" id="KW-0677">Repeat</keyword>
<feature type="repeat" description="Hemopexin" evidence="7">
    <location>
        <begin position="217"/>
        <end position="264"/>
    </location>
</feature>
<keyword evidence="5" id="KW-1015">Disulfide bond</keyword>
<evidence type="ECO:0000259" key="9">
    <source>
        <dbReference type="PROSITE" id="PS50958"/>
    </source>
</evidence>
<dbReference type="InterPro" id="IPR018486">
    <property type="entry name" value="Hemopexin_CS"/>
</dbReference>
<dbReference type="GO" id="GO:0005044">
    <property type="term" value="F:scavenger receptor activity"/>
    <property type="evidence" value="ECO:0007669"/>
    <property type="project" value="InterPro"/>
</dbReference>
<evidence type="ECO:0000256" key="8">
    <source>
        <dbReference type="SAM" id="SignalP"/>
    </source>
</evidence>
<evidence type="ECO:0000256" key="1">
    <source>
        <dbReference type="ARBA" id="ARBA00004613"/>
    </source>
</evidence>
<dbReference type="GO" id="GO:0030247">
    <property type="term" value="F:polysaccharide binding"/>
    <property type="evidence" value="ECO:0007669"/>
    <property type="project" value="InterPro"/>
</dbReference>
<dbReference type="PROSITE" id="PS00524">
    <property type="entry name" value="SMB_1"/>
    <property type="match status" value="2"/>
</dbReference>
<dbReference type="InterPro" id="IPR051298">
    <property type="entry name" value="Heme_transport/Cell_adhesion"/>
</dbReference>
<keyword evidence="3 8" id="KW-0732">Signal</keyword>
<dbReference type="InterPro" id="IPR036024">
    <property type="entry name" value="Somatomedin_B-like_dom_sf"/>
</dbReference>
<reference evidence="10" key="2">
    <citation type="submission" date="2025-09" db="UniProtKB">
        <authorList>
            <consortium name="Ensembl"/>
        </authorList>
    </citation>
    <scope>IDENTIFICATION</scope>
</reference>